<protein>
    <submittedName>
        <fullName evidence="1">Uncharacterized protein</fullName>
    </submittedName>
</protein>
<dbReference type="EMBL" id="FLUN01000001">
    <property type="protein sequence ID" value="SBW01225.1"/>
    <property type="molecule type" value="Genomic_DNA"/>
</dbReference>
<dbReference type="AlphaFoldDB" id="A0A212JPH2"/>
<organism evidence="1">
    <name type="scientific">uncultured Eubacteriales bacterium</name>
    <dbReference type="NCBI Taxonomy" id="172733"/>
    <lineage>
        <taxon>Bacteria</taxon>
        <taxon>Bacillati</taxon>
        <taxon>Bacillota</taxon>
        <taxon>Clostridia</taxon>
        <taxon>Eubacteriales</taxon>
        <taxon>environmental samples</taxon>
    </lineage>
</organism>
<evidence type="ECO:0000313" key="1">
    <source>
        <dbReference type="EMBL" id="SBW01225.1"/>
    </source>
</evidence>
<reference evidence="1" key="1">
    <citation type="submission" date="2016-04" db="EMBL/GenBank/DDBJ databases">
        <authorList>
            <person name="Evans L.H."/>
            <person name="Alamgir A."/>
            <person name="Owens N."/>
            <person name="Weber N.D."/>
            <person name="Virtaneva K."/>
            <person name="Barbian K."/>
            <person name="Babar A."/>
            <person name="Rosenke K."/>
        </authorList>
    </citation>
    <scope>NUCLEOTIDE SEQUENCE</scope>
    <source>
        <strain evidence="1">86</strain>
    </source>
</reference>
<proteinExistence type="predicted"/>
<accession>A0A212JPH2</accession>
<name>A0A212JPH2_9FIRM</name>
<sequence>MAVYILFDIHNLAIVSAHNRARTEEEAQREDCGDSKYKPYGRFELNFFHNEHLILIF</sequence>
<gene>
    <name evidence="1" type="ORF">KL86CLO1_11447</name>
</gene>